<keyword evidence="1" id="KW-0472">Membrane</keyword>
<sequence length="130" mass="14936">MMQISVCLMSSQRSLKRFSFLKIIFFFFLFHLSVFCYLVFQIVLSNLLLIPSIVPFISVILFFISDWFIFMFSISFSMFPVSLLKFSVRSSIPTLSSLSVLITSVLISQSDKLLVFILFSSFSGVFCSIK</sequence>
<evidence type="ECO:0000313" key="2">
    <source>
        <dbReference type="EMBL" id="KAF6447533.1"/>
    </source>
</evidence>
<organism evidence="2 3">
    <name type="scientific">Rousettus aegyptiacus</name>
    <name type="common">Egyptian fruit bat</name>
    <name type="synonym">Pteropus aegyptiacus</name>
    <dbReference type="NCBI Taxonomy" id="9407"/>
    <lineage>
        <taxon>Eukaryota</taxon>
        <taxon>Metazoa</taxon>
        <taxon>Chordata</taxon>
        <taxon>Craniata</taxon>
        <taxon>Vertebrata</taxon>
        <taxon>Euteleostomi</taxon>
        <taxon>Mammalia</taxon>
        <taxon>Eutheria</taxon>
        <taxon>Laurasiatheria</taxon>
        <taxon>Chiroptera</taxon>
        <taxon>Yinpterochiroptera</taxon>
        <taxon>Pteropodoidea</taxon>
        <taxon>Pteropodidae</taxon>
        <taxon>Rousettinae</taxon>
        <taxon>Rousettus</taxon>
    </lineage>
</organism>
<feature type="transmembrane region" description="Helical" evidence="1">
    <location>
        <begin position="20"/>
        <end position="40"/>
    </location>
</feature>
<accession>A0A7J8FIF4</accession>
<keyword evidence="1" id="KW-0812">Transmembrane</keyword>
<protein>
    <submittedName>
        <fullName evidence="2">Uncharacterized protein</fullName>
    </submittedName>
</protein>
<name>A0A7J8FIF4_ROUAE</name>
<keyword evidence="1" id="KW-1133">Transmembrane helix</keyword>
<keyword evidence="3" id="KW-1185">Reference proteome</keyword>
<dbReference type="Proteomes" id="UP000593571">
    <property type="component" value="Unassembled WGS sequence"/>
</dbReference>
<dbReference type="AlphaFoldDB" id="A0A7J8FIF4"/>
<comment type="caution">
    <text evidence="2">The sequence shown here is derived from an EMBL/GenBank/DDBJ whole genome shotgun (WGS) entry which is preliminary data.</text>
</comment>
<feature type="transmembrane region" description="Helical" evidence="1">
    <location>
        <begin position="86"/>
        <end position="107"/>
    </location>
</feature>
<gene>
    <name evidence="2" type="ORF">HJG63_011967</name>
</gene>
<reference evidence="2 3" key="1">
    <citation type="journal article" date="2020" name="Nature">
        <title>Six reference-quality genomes reveal evolution of bat adaptations.</title>
        <authorList>
            <person name="Jebb D."/>
            <person name="Huang Z."/>
            <person name="Pippel M."/>
            <person name="Hughes G.M."/>
            <person name="Lavrichenko K."/>
            <person name="Devanna P."/>
            <person name="Winkler S."/>
            <person name="Jermiin L.S."/>
            <person name="Skirmuntt E.C."/>
            <person name="Katzourakis A."/>
            <person name="Burkitt-Gray L."/>
            <person name="Ray D.A."/>
            <person name="Sullivan K.A.M."/>
            <person name="Roscito J.G."/>
            <person name="Kirilenko B.M."/>
            <person name="Davalos L.M."/>
            <person name="Corthals A.P."/>
            <person name="Power M.L."/>
            <person name="Jones G."/>
            <person name="Ransome R.D."/>
            <person name="Dechmann D.K.N."/>
            <person name="Locatelli A.G."/>
            <person name="Puechmaille S.J."/>
            <person name="Fedrigo O."/>
            <person name="Jarvis E.D."/>
            <person name="Hiller M."/>
            <person name="Vernes S.C."/>
            <person name="Myers E.W."/>
            <person name="Teeling E.C."/>
        </authorList>
    </citation>
    <scope>NUCLEOTIDE SEQUENCE [LARGE SCALE GENOMIC DNA]</scope>
    <source>
        <strain evidence="2">MRouAeg1</strain>
        <tissue evidence="2">Muscle</tissue>
    </source>
</reference>
<proteinExistence type="predicted"/>
<feature type="transmembrane region" description="Helical" evidence="1">
    <location>
        <begin position="52"/>
        <end position="74"/>
    </location>
</feature>
<dbReference type="EMBL" id="JACASE010000007">
    <property type="protein sequence ID" value="KAF6447533.1"/>
    <property type="molecule type" value="Genomic_DNA"/>
</dbReference>
<feature type="transmembrane region" description="Helical" evidence="1">
    <location>
        <begin position="113"/>
        <end position="129"/>
    </location>
</feature>
<evidence type="ECO:0000256" key="1">
    <source>
        <dbReference type="SAM" id="Phobius"/>
    </source>
</evidence>
<evidence type="ECO:0000313" key="3">
    <source>
        <dbReference type="Proteomes" id="UP000593571"/>
    </source>
</evidence>